<dbReference type="Gene3D" id="3.40.630.30">
    <property type="match status" value="1"/>
</dbReference>
<dbReference type="InterPro" id="IPR016181">
    <property type="entry name" value="Acyl_CoA_acyltransferase"/>
</dbReference>
<evidence type="ECO:0000313" key="3">
    <source>
        <dbReference type="Proteomes" id="UP000305709"/>
    </source>
</evidence>
<dbReference type="AlphaFoldDB" id="A0A5C4N9L5"/>
<feature type="domain" description="N-acetyltransferase" evidence="1">
    <location>
        <begin position="3"/>
        <end position="137"/>
    </location>
</feature>
<dbReference type="InterPro" id="IPR053144">
    <property type="entry name" value="Acetyltransferase_Butenolide"/>
</dbReference>
<accession>A0A5C4N9L5</accession>
<organism evidence="2 3">
    <name type="scientific">Rubellimicrobium roseum</name>
    <dbReference type="NCBI Taxonomy" id="687525"/>
    <lineage>
        <taxon>Bacteria</taxon>
        <taxon>Pseudomonadati</taxon>
        <taxon>Pseudomonadota</taxon>
        <taxon>Alphaproteobacteria</taxon>
        <taxon>Rhodobacterales</taxon>
        <taxon>Roseobacteraceae</taxon>
        <taxon>Rubellimicrobium</taxon>
    </lineage>
</organism>
<protein>
    <submittedName>
        <fullName evidence="2">GNAT family N-acetyltransferase</fullName>
    </submittedName>
</protein>
<dbReference type="CDD" id="cd04301">
    <property type="entry name" value="NAT_SF"/>
    <property type="match status" value="1"/>
</dbReference>
<keyword evidence="2" id="KW-0808">Transferase</keyword>
<evidence type="ECO:0000313" key="2">
    <source>
        <dbReference type="EMBL" id="TNC63900.1"/>
    </source>
</evidence>
<sequence length="137" mass="14682">MDERYRLVEGVPPVEDYCRLRAISGLTPRTPEAARLGLPHTVHGVHVQRDGAIVGMGRVIGDGALVFQVVDVAVDPAHQGRGLGKAIMGALVAHLRARVPAEAYVSLIADGEAHRLYAQFGFEPVAPASIGMAQWLR</sequence>
<dbReference type="InterPro" id="IPR000182">
    <property type="entry name" value="GNAT_dom"/>
</dbReference>
<dbReference type="PANTHER" id="PTHR43233:SF1">
    <property type="entry name" value="FAMILY N-ACETYLTRANSFERASE, PUTATIVE (AFU_ORTHOLOGUE AFUA_6G03350)-RELATED"/>
    <property type="match status" value="1"/>
</dbReference>
<dbReference type="Pfam" id="PF13508">
    <property type="entry name" value="Acetyltransf_7"/>
    <property type="match status" value="1"/>
</dbReference>
<proteinExistence type="predicted"/>
<gene>
    <name evidence="2" type="ORF">FHG71_18940</name>
</gene>
<evidence type="ECO:0000259" key="1">
    <source>
        <dbReference type="PROSITE" id="PS51186"/>
    </source>
</evidence>
<dbReference type="GO" id="GO:0016747">
    <property type="term" value="F:acyltransferase activity, transferring groups other than amino-acyl groups"/>
    <property type="evidence" value="ECO:0007669"/>
    <property type="project" value="InterPro"/>
</dbReference>
<dbReference type="PANTHER" id="PTHR43233">
    <property type="entry name" value="FAMILY N-ACETYLTRANSFERASE, PUTATIVE (AFU_ORTHOLOGUE AFUA_6G03350)-RELATED"/>
    <property type="match status" value="1"/>
</dbReference>
<dbReference type="SUPFAM" id="SSF55729">
    <property type="entry name" value="Acyl-CoA N-acyltransferases (Nat)"/>
    <property type="match status" value="1"/>
</dbReference>
<dbReference type="OrthoDB" id="9797456at2"/>
<dbReference type="Proteomes" id="UP000305709">
    <property type="component" value="Unassembled WGS sequence"/>
</dbReference>
<comment type="caution">
    <text evidence="2">The sequence shown here is derived from an EMBL/GenBank/DDBJ whole genome shotgun (WGS) entry which is preliminary data.</text>
</comment>
<dbReference type="EMBL" id="VDFV01000046">
    <property type="protein sequence ID" value="TNC63900.1"/>
    <property type="molecule type" value="Genomic_DNA"/>
</dbReference>
<reference evidence="2 3" key="1">
    <citation type="submission" date="2019-06" db="EMBL/GenBank/DDBJ databases">
        <authorList>
            <person name="Jiang L."/>
        </authorList>
    </citation>
    <scope>NUCLEOTIDE SEQUENCE [LARGE SCALE GENOMIC DNA]</scope>
    <source>
        <strain evidence="2 3">YIM 48858</strain>
    </source>
</reference>
<keyword evidence="3" id="KW-1185">Reference proteome</keyword>
<dbReference type="RefSeq" id="WP_139083266.1">
    <property type="nucleotide sequence ID" value="NZ_VDFV01000046.1"/>
</dbReference>
<dbReference type="PROSITE" id="PS51186">
    <property type="entry name" value="GNAT"/>
    <property type="match status" value="1"/>
</dbReference>
<name>A0A5C4N9L5_9RHOB</name>